<evidence type="ECO:0000313" key="2">
    <source>
        <dbReference type="EMBL" id="ANO58277.1"/>
    </source>
</evidence>
<feature type="transmembrane region" description="Helical" evidence="1">
    <location>
        <begin position="60"/>
        <end position="80"/>
    </location>
</feature>
<keyword evidence="1" id="KW-0472">Membrane</keyword>
<keyword evidence="1" id="KW-1133">Transmembrane helix</keyword>
<sequence>MLGLLMPALGLVGDLAKNWFEKKRTESEEKLKVVKARAEGEINWDIEQARSSRGSWKDEFWTLVLAAPLIMCFIPSAQQYVERGFVVLGQSVPEWYIAAVGAAIAAAFGYRGINKIMSGKKR</sequence>
<protein>
    <recommendedName>
        <fullName evidence="3">Holin</fullName>
    </recommendedName>
</protein>
<evidence type="ECO:0008006" key="3">
    <source>
        <dbReference type="Google" id="ProtNLM"/>
    </source>
</evidence>
<feature type="transmembrane region" description="Helical" evidence="1">
    <location>
        <begin position="95"/>
        <end position="113"/>
    </location>
</feature>
<dbReference type="AlphaFoldDB" id="A0A1B0Z255"/>
<dbReference type="EMBL" id="KT997804">
    <property type="protein sequence ID" value="ANO58277.1"/>
    <property type="molecule type" value="Genomic_DNA"/>
</dbReference>
<keyword evidence="1" id="KW-0812">Transmembrane</keyword>
<reference evidence="2" key="1">
    <citation type="submission" date="2015-11" db="EMBL/GenBank/DDBJ databases">
        <title>Genomes of Abundant and Widespread Viruses from the Deep Ocean.</title>
        <authorList>
            <person name="Mizuno C.M."/>
            <person name="Ghai R."/>
            <person name="Saghai A."/>
            <person name="Lopez-Garcia P."/>
            <person name="Rodriguez-Valera F."/>
        </authorList>
    </citation>
    <scope>NUCLEOTIDE SEQUENCE</scope>
</reference>
<accession>A0A1B0Z255</accession>
<name>A0A1B0Z255_9PROT</name>
<organism evidence="2">
    <name type="scientific">uncultured Alphaproteobacteria bacterium</name>
    <dbReference type="NCBI Taxonomy" id="91750"/>
    <lineage>
        <taxon>Bacteria</taxon>
        <taxon>Pseudomonadati</taxon>
        <taxon>Pseudomonadota</taxon>
        <taxon>Alphaproteobacteria</taxon>
        <taxon>environmental samples</taxon>
    </lineage>
</organism>
<proteinExistence type="predicted"/>
<evidence type="ECO:0000256" key="1">
    <source>
        <dbReference type="SAM" id="Phobius"/>
    </source>
</evidence>